<sequence>MFSQAVRNVIRTHGAVHPVDEPLVFAELGISMWTLDVPNRLSFHATG</sequence>
<dbReference type="Proteomes" id="UP000241118">
    <property type="component" value="Unassembled WGS sequence"/>
</dbReference>
<dbReference type="RefSeq" id="WP_181320110.1">
    <property type="nucleotide sequence ID" value="NZ_PYAX01000003.1"/>
</dbReference>
<reference evidence="1 2" key="1">
    <citation type="submission" date="2018-03" db="EMBL/GenBank/DDBJ databases">
        <title>Genomic Encyclopedia of Type Strains, Phase III (KMG-III): the genomes of soil and plant-associated and newly described type strains.</title>
        <authorList>
            <person name="Whitman W."/>
        </authorList>
    </citation>
    <scope>NUCLEOTIDE SEQUENCE [LARGE SCALE GENOMIC DNA]</scope>
    <source>
        <strain evidence="1 2">CGMCC 4.7097</strain>
    </source>
</reference>
<dbReference type="AlphaFoldDB" id="A0A2P8IEV1"/>
<gene>
    <name evidence="1" type="ORF">B0I31_103756</name>
</gene>
<evidence type="ECO:0000313" key="1">
    <source>
        <dbReference type="EMBL" id="PSL56996.1"/>
    </source>
</evidence>
<protein>
    <submittedName>
        <fullName evidence="1">Uncharacterized protein</fullName>
    </submittedName>
</protein>
<organism evidence="1 2">
    <name type="scientific">Saccharothrix carnea</name>
    <dbReference type="NCBI Taxonomy" id="1280637"/>
    <lineage>
        <taxon>Bacteria</taxon>
        <taxon>Bacillati</taxon>
        <taxon>Actinomycetota</taxon>
        <taxon>Actinomycetes</taxon>
        <taxon>Pseudonocardiales</taxon>
        <taxon>Pseudonocardiaceae</taxon>
        <taxon>Saccharothrix</taxon>
    </lineage>
</organism>
<comment type="caution">
    <text evidence="1">The sequence shown here is derived from an EMBL/GenBank/DDBJ whole genome shotgun (WGS) entry which is preliminary data.</text>
</comment>
<evidence type="ECO:0000313" key="2">
    <source>
        <dbReference type="Proteomes" id="UP000241118"/>
    </source>
</evidence>
<proteinExistence type="predicted"/>
<accession>A0A2P8IEV1</accession>
<dbReference type="EMBL" id="PYAX01000003">
    <property type="protein sequence ID" value="PSL56996.1"/>
    <property type="molecule type" value="Genomic_DNA"/>
</dbReference>
<keyword evidence="2" id="KW-1185">Reference proteome</keyword>
<name>A0A2P8IEV1_SACCR</name>